<feature type="compositionally biased region" description="Basic and acidic residues" evidence="1">
    <location>
        <begin position="41"/>
        <end position="92"/>
    </location>
</feature>
<reference evidence="2" key="1">
    <citation type="thesis" date="2021" institute="BYU ScholarsArchive" country="Provo, UT, USA">
        <title>Applications of and Algorithms for Genome Assembly and Genomic Analyses with an Emphasis on Marine Teleosts.</title>
        <authorList>
            <person name="Pickett B.D."/>
        </authorList>
    </citation>
    <scope>NUCLEOTIDE SEQUENCE</scope>
    <source>
        <strain evidence="2">HI-2016</strain>
    </source>
</reference>
<feature type="region of interest" description="Disordered" evidence="1">
    <location>
        <begin position="326"/>
        <end position="345"/>
    </location>
</feature>
<protein>
    <submittedName>
        <fullName evidence="2">Uncharacterized protein</fullName>
    </submittedName>
</protein>
<evidence type="ECO:0000256" key="1">
    <source>
        <dbReference type="SAM" id="MobiDB-lite"/>
    </source>
</evidence>
<comment type="caution">
    <text evidence="2">The sequence shown here is derived from an EMBL/GenBank/DDBJ whole genome shotgun (WGS) entry which is preliminary data.</text>
</comment>
<organism evidence="2 3">
    <name type="scientific">Albula glossodonta</name>
    <name type="common">roundjaw bonefish</name>
    <dbReference type="NCBI Taxonomy" id="121402"/>
    <lineage>
        <taxon>Eukaryota</taxon>
        <taxon>Metazoa</taxon>
        <taxon>Chordata</taxon>
        <taxon>Craniata</taxon>
        <taxon>Vertebrata</taxon>
        <taxon>Euteleostomi</taxon>
        <taxon>Actinopterygii</taxon>
        <taxon>Neopterygii</taxon>
        <taxon>Teleostei</taxon>
        <taxon>Albuliformes</taxon>
        <taxon>Albulidae</taxon>
        <taxon>Albula</taxon>
    </lineage>
</organism>
<feature type="region of interest" description="Disordered" evidence="1">
    <location>
        <begin position="31"/>
        <end position="92"/>
    </location>
</feature>
<dbReference type="EMBL" id="JAFBMS010000030">
    <property type="protein sequence ID" value="KAG9342140.1"/>
    <property type="molecule type" value="Genomic_DNA"/>
</dbReference>
<evidence type="ECO:0000313" key="2">
    <source>
        <dbReference type="EMBL" id="KAG9342140.1"/>
    </source>
</evidence>
<gene>
    <name evidence="2" type="ORF">JZ751_017140</name>
</gene>
<dbReference type="AlphaFoldDB" id="A0A8T2NSL7"/>
<dbReference type="Proteomes" id="UP000824540">
    <property type="component" value="Unassembled WGS sequence"/>
</dbReference>
<keyword evidence="3" id="KW-1185">Reference proteome</keyword>
<proteinExistence type="predicted"/>
<evidence type="ECO:0000313" key="3">
    <source>
        <dbReference type="Proteomes" id="UP000824540"/>
    </source>
</evidence>
<sequence length="377" mass="40819">MGVSLTFKCRLGESFPGTSCRLGCPREDAGTCHRGSVVQNGKDRQGGRQTDRQAERQADRQRGRQTDGQSARERCRTQTQREREEREREREGSIPVLHRSIVLSWLVKPEDSPLDVTSRLRCGSYARRGRCGVKYLHTDGSCPFGEPQTGNKKWASSCSALWSPHDFVCNCVAELCPTSGFARSLLMAAELALGECVGESQQRAQGTESCSWCSWVSSMRLQCVILPGLGGLYQTPDSIHTLSQDSTRALSLHGRGAGSPTPDPTRLPSLQCSLTMALQSATNCLPSGTFKPRGADVLTPKVVTKQVRQTAPVTLRNFIAASYPEGRLPQSAHEGSDTAGSPRSINTPVCADVHIGENKDRKCGSPTGSGVEEVAIT</sequence>
<accession>A0A8T2NSL7</accession>
<name>A0A8T2NSL7_9TELE</name>